<evidence type="ECO:0000313" key="10">
    <source>
        <dbReference type="EMBL" id="MBF9234400.1"/>
    </source>
</evidence>
<dbReference type="Pfam" id="PF12804">
    <property type="entry name" value="NTP_transf_3"/>
    <property type="match status" value="1"/>
</dbReference>
<keyword evidence="2 8" id="KW-0808">Transferase</keyword>
<organism evidence="10 11">
    <name type="scientific">Microvirga alba</name>
    <dbReference type="NCBI Taxonomy" id="2791025"/>
    <lineage>
        <taxon>Bacteria</taxon>
        <taxon>Pseudomonadati</taxon>
        <taxon>Pseudomonadota</taxon>
        <taxon>Alphaproteobacteria</taxon>
        <taxon>Hyphomicrobiales</taxon>
        <taxon>Methylobacteriaceae</taxon>
        <taxon>Microvirga</taxon>
    </lineage>
</organism>
<feature type="binding site" evidence="8">
    <location>
        <position position="73"/>
    </location>
    <ligand>
        <name>GTP</name>
        <dbReference type="ChEBI" id="CHEBI:37565"/>
    </ligand>
</feature>
<comment type="subcellular location">
    <subcellularLocation>
        <location evidence="8">Cytoplasm</location>
    </subcellularLocation>
</comment>
<evidence type="ECO:0000313" key="11">
    <source>
        <dbReference type="Proteomes" id="UP000599312"/>
    </source>
</evidence>
<dbReference type="SUPFAM" id="SSF53448">
    <property type="entry name" value="Nucleotide-diphospho-sugar transferases"/>
    <property type="match status" value="1"/>
</dbReference>
<sequence length="212" mass="22949">MLPVPHPATLGVILAGGRATRMGSIDKPFLTLAGRTLLAHITERLSPQCDGLVISANGDTDRFRETGLPVVRDDVPDYPGPLAGLLATLDWTATHHPSIDWVVSVTGDTPFIPEDLVSRLHQAREAARAPLACAASDERLHHAIGLWPVHLRQDLRLALTAKDLRSVRDWAGLHGAASAAWATVPFDPFFNINTPADLVAAKALVEQYPDRF</sequence>
<feature type="binding site" evidence="8">
    <location>
        <position position="108"/>
    </location>
    <ligand>
        <name>Mg(2+)</name>
        <dbReference type="ChEBI" id="CHEBI:18420"/>
    </ligand>
</feature>
<dbReference type="CDD" id="cd02503">
    <property type="entry name" value="MobA"/>
    <property type="match status" value="1"/>
</dbReference>
<keyword evidence="6 8" id="KW-0342">GTP-binding</keyword>
<keyword evidence="1 8" id="KW-0963">Cytoplasm</keyword>
<evidence type="ECO:0000256" key="2">
    <source>
        <dbReference type="ARBA" id="ARBA00022679"/>
    </source>
</evidence>
<feature type="binding site" evidence="8">
    <location>
        <begin position="14"/>
        <end position="16"/>
    </location>
    <ligand>
        <name>GTP</name>
        <dbReference type="ChEBI" id="CHEBI:37565"/>
    </ligand>
</feature>
<dbReference type="NCBIfam" id="TIGR02665">
    <property type="entry name" value="molyb_mobA"/>
    <property type="match status" value="1"/>
</dbReference>
<dbReference type="GO" id="GO:0005525">
    <property type="term" value="F:GTP binding"/>
    <property type="evidence" value="ECO:0007669"/>
    <property type="project" value="UniProtKB-UniRule"/>
</dbReference>
<evidence type="ECO:0000256" key="8">
    <source>
        <dbReference type="HAMAP-Rule" id="MF_00316"/>
    </source>
</evidence>
<protein>
    <recommendedName>
        <fullName evidence="8">Molybdenum cofactor guanylyltransferase</fullName>
        <shortName evidence="8">MoCo guanylyltransferase</shortName>
        <ecNumber evidence="8">2.7.7.77</ecNumber>
    </recommendedName>
    <alternativeName>
        <fullName evidence="8">GTP:molybdopterin guanylyltransferase</fullName>
    </alternativeName>
    <alternativeName>
        <fullName evidence="8">Mo-MPT guanylyltransferase</fullName>
    </alternativeName>
    <alternativeName>
        <fullName evidence="8">Molybdopterin guanylyltransferase</fullName>
    </alternativeName>
    <alternativeName>
        <fullName evidence="8">Molybdopterin-guanine dinucleotide synthase</fullName>
        <shortName evidence="8">MGD synthase</shortName>
    </alternativeName>
</protein>
<proteinExistence type="inferred from homology"/>
<dbReference type="GO" id="GO:1902758">
    <property type="term" value="P:bis(molybdopterin guanine dinucleotide)molybdenum biosynthetic process"/>
    <property type="evidence" value="ECO:0007669"/>
    <property type="project" value="TreeGrafter"/>
</dbReference>
<comment type="caution">
    <text evidence="10">The sequence shown here is derived from an EMBL/GenBank/DDBJ whole genome shotgun (WGS) entry which is preliminary data.</text>
</comment>
<feature type="domain" description="MobA-like NTP transferase" evidence="9">
    <location>
        <begin position="11"/>
        <end position="169"/>
    </location>
</feature>
<evidence type="ECO:0000256" key="6">
    <source>
        <dbReference type="ARBA" id="ARBA00023134"/>
    </source>
</evidence>
<dbReference type="Gene3D" id="3.90.550.10">
    <property type="entry name" value="Spore Coat Polysaccharide Biosynthesis Protein SpsA, Chain A"/>
    <property type="match status" value="1"/>
</dbReference>
<keyword evidence="3 8" id="KW-0479">Metal-binding</keyword>
<evidence type="ECO:0000256" key="4">
    <source>
        <dbReference type="ARBA" id="ARBA00022741"/>
    </source>
</evidence>
<dbReference type="EC" id="2.7.7.77" evidence="8"/>
<comment type="subunit">
    <text evidence="8">Monomer.</text>
</comment>
<dbReference type="PANTHER" id="PTHR19136:SF81">
    <property type="entry name" value="MOLYBDENUM COFACTOR GUANYLYLTRANSFERASE"/>
    <property type="match status" value="1"/>
</dbReference>
<feature type="binding site" evidence="8">
    <location>
        <position position="108"/>
    </location>
    <ligand>
        <name>GTP</name>
        <dbReference type="ChEBI" id="CHEBI:37565"/>
    </ligand>
</feature>
<comment type="caution">
    <text evidence="8">Lacks conserved residue(s) required for the propagation of feature annotation.</text>
</comment>
<name>A0A931BV48_9HYPH</name>
<dbReference type="Proteomes" id="UP000599312">
    <property type="component" value="Unassembled WGS sequence"/>
</dbReference>
<comment type="similarity">
    <text evidence="8">Belongs to the MobA family.</text>
</comment>
<evidence type="ECO:0000256" key="1">
    <source>
        <dbReference type="ARBA" id="ARBA00022490"/>
    </source>
</evidence>
<dbReference type="InterPro" id="IPR029044">
    <property type="entry name" value="Nucleotide-diphossugar_trans"/>
</dbReference>
<keyword evidence="10" id="KW-0548">Nucleotidyltransferase</keyword>
<reference evidence="10" key="1">
    <citation type="submission" date="2020-11" db="EMBL/GenBank/DDBJ databases">
        <authorList>
            <person name="Kim M.K."/>
        </authorList>
    </citation>
    <scope>NUCLEOTIDE SEQUENCE</scope>
    <source>
        <strain evidence="10">BT350</strain>
    </source>
</reference>
<comment type="catalytic activity">
    <reaction evidence="8">
        <text>Mo-molybdopterin + GTP + H(+) = Mo-molybdopterin guanine dinucleotide + diphosphate</text>
        <dbReference type="Rhea" id="RHEA:34243"/>
        <dbReference type="ChEBI" id="CHEBI:15378"/>
        <dbReference type="ChEBI" id="CHEBI:33019"/>
        <dbReference type="ChEBI" id="CHEBI:37565"/>
        <dbReference type="ChEBI" id="CHEBI:71302"/>
        <dbReference type="ChEBI" id="CHEBI:71310"/>
        <dbReference type="EC" id="2.7.7.77"/>
    </reaction>
</comment>
<keyword evidence="4 8" id="KW-0547">Nucleotide-binding</keyword>
<dbReference type="HAMAP" id="MF_00316">
    <property type="entry name" value="MobA"/>
    <property type="match status" value="1"/>
</dbReference>
<dbReference type="AlphaFoldDB" id="A0A931BV48"/>
<keyword evidence="11" id="KW-1185">Reference proteome</keyword>
<dbReference type="RefSeq" id="WP_196272501.1">
    <property type="nucleotide sequence ID" value="NZ_JADQDO010000006.1"/>
</dbReference>
<dbReference type="GO" id="GO:0046872">
    <property type="term" value="F:metal ion binding"/>
    <property type="evidence" value="ECO:0007669"/>
    <property type="project" value="UniProtKB-KW"/>
</dbReference>
<evidence type="ECO:0000256" key="3">
    <source>
        <dbReference type="ARBA" id="ARBA00022723"/>
    </source>
</evidence>
<evidence type="ECO:0000256" key="7">
    <source>
        <dbReference type="ARBA" id="ARBA00023150"/>
    </source>
</evidence>
<keyword evidence="7 8" id="KW-0501">Molybdenum cofactor biosynthesis</keyword>
<dbReference type="InterPro" id="IPR025877">
    <property type="entry name" value="MobA-like_NTP_Trfase"/>
</dbReference>
<dbReference type="GO" id="GO:0061603">
    <property type="term" value="F:molybdenum cofactor guanylyltransferase activity"/>
    <property type="evidence" value="ECO:0007669"/>
    <property type="project" value="UniProtKB-EC"/>
</dbReference>
<keyword evidence="5 8" id="KW-0460">Magnesium</keyword>
<evidence type="ECO:0000256" key="5">
    <source>
        <dbReference type="ARBA" id="ARBA00022842"/>
    </source>
</evidence>
<feature type="binding site" evidence="8">
    <location>
        <position position="27"/>
    </location>
    <ligand>
        <name>GTP</name>
        <dbReference type="ChEBI" id="CHEBI:37565"/>
    </ligand>
</feature>
<gene>
    <name evidence="8 10" type="primary">mobA</name>
    <name evidence="10" type="ORF">I2H38_13550</name>
</gene>
<dbReference type="PANTHER" id="PTHR19136">
    <property type="entry name" value="MOLYBDENUM COFACTOR GUANYLYLTRANSFERASE"/>
    <property type="match status" value="1"/>
</dbReference>
<dbReference type="EMBL" id="JADQDO010000006">
    <property type="protein sequence ID" value="MBF9234400.1"/>
    <property type="molecule type" value="Genomic_DNA"/>
</dbReference>
<comment type="function">
    <text evidence="8">Transfers a GMP moiety from GTP to Mo-molybdopterin (Mo-MPT) cofactor (Moco or molybdenum cofactor) to form Mo-molybdopterin guanine dinucleotide (Mo-MGD) cofactor.</text>
</comment>
<dbReference type="GO" id="GO:0005737">
    <property type="term" value="C:cytoplasm"/>
    <property type="evidence" value="ECO:0007669"/>
    <property type="project" value="UniProtKB-SubCell"/>
</dbReference>
<comment type="cofactor">
    <cofactor evidence="8">
        <name>Mg(2+)</name>
        <dbReference type="ChEBI" id="CHEBI:18420"/>
    </cofactor>
</comment>
<accession>A0A931BV48</accession>
<comment type="domain">
    <text evidence="8">The N-terminal domain determines nucleotide recognition and specific binding, while the C-terminal domain determines the specific binding to the target protein.</text>
</comment>
<dbReference type="InterPro" id="IPR013482">
    <property type="entry name" value="Molybde_CF_guanTrfase"/>
</dbReference>
<evidence type="ECO:0000259" key="9">
    <source>
        <dbReference type="Pfam" id="PF12804"/>
    </source>
</evidence>